<organism evidence="1 2">
    <name type="scientific">Cavenderia fasciculata</name>
    <name type="common">Slime mold</name>
    <name type="synonym">Dictyostelium fasciculatum</name>
    <dbReference type="NCBI Taxonomy" id="261658"/>
    <lineage>
        <taxon>Eukaryota</taxon>
        <taxon>Amoebozoa</taxon>
        <taxon>Evosea</taxon>
        <taxon>Eumycetozoa</taxon>
        <taxon>Dictyostelia</taxon>
        <taxon>Acytosteliales</taxon>
        <taxon>Cavenderiaceae</taxon>
        <taxon>Cavenderia</taxon>
    </lineage>
</organism>
<keyword evidence="2" id="KW-1185">Reference proteome</keyword>
<dbReference type="EMBL" id="GL883010">
    <property type="protein sequence ID" value="EGG20856.1"/>
    <property type="molecule type" value="Genomic_DNA"/>
</dbReference>
<name>F4PTH4_CACFS</name>
<gene>
    <name evidence="1" type="ORF">DFA_00721</name>
</gene>
<proteinExistence type="predicted"/>
<accession>F4PTH4</accession>
<evidence type="ECO:0000313" key="2">
    <source>
        <dbReference type="Proteomes" id="UP000007797"/>
    </source>
</evidence>
<dbReference type="AlphaFoldDB" id="F4PTH4"/>
<sequence length="296" mass="33816">MGIIKKAITKSELLRHAANAHKRRLQQQQIDNNNNVQQDNNNIGDIDRKYILDKLAVAEKNELGFNDPKVVLVPSDKSMSTWRKSLYINSLEKYIIKKSTALYTRILSGTHPNPTEGLTLEYNKSSSFFRFLLPQAFKLVSFLAPKFQSIPEVYGIEHSEFIANSKIGLQYFFSKLSNNDKSVYRMVSKRFKPTVKKMMSQLATLKKYSITHTLEVDQFHDVVILPSYPPPAIIASYRFTGINKLDLNNTSSSHNNSRSSSLNKGKELGELLTMVRWIRDPEGDWIIDNMAPVISK</sequence>
<protein>
    <submittedName>
        <fullName evidence="1">Uncharacterized protein</fullName>
    </submittedName>
</protein>
<dbReference type="RefSeq" id="XP_004358706.1">
    <property type="nucleotide sequence ID" value="XM_004358649.1"/>
</dbReference>
<evidence type="ECO:0000313" key="1">
    <source>
        <dbReference type="EMBL" id="EGG20856.1"/>
    </source>
</evidence>
<dbReference type="KEGG" id="dfa:DFA_00721"/>
<reference evidence="2" key="1">
    <citation type="journal article" date="2011" name="Genome Res.">
        <title>Phylogeny-wide analysis of social amoeba genomes highlights ancient origins for complex intercellular communication.</title>
        <authorList>
            <person name="Heidel A.J."/>
            <person name="Lawal H.M."/>
            <person name="Felder M."/>
            <person name="Schilde C."/>
            <person name="Helps N.R."/>
            <person name="Tunggal B."/>
            <person name="Rivero F."/>
            <person name="John U."/>
            <person name="Schleicher M."/>
            <person name="Eichinger L."/>
            <person name="Platzer M."/>
            <person name="Noegel A.A."/>
            <person name="Schaap P."/>
            <person name="Gloeckner G."/>
        </authorList>
    </citation>
    <scope>NUCLEOTIDE SEQUENCE [LARGE SCALE GENOMIC DNA]</scope>
    <source>
        <strain evidence="2">SH3</strain>
    </source>
</reference>
<dbReference type="GeneID" id="14873252"/>
<dbReference type="Proteomes" id="UP000007797">
    <property type="component" value="Unassembled WGS sequence"/>
</dbReference>